<comment type="subunit">
    <text evidence="1">Homodimer.</text>
</comment>
<reference evidence="3 4" key="1">
    <citation type="submission" date="2019-12" db="EMBL/GenBank/DDBJ databases">
        <title>Shewanella insulae sp. nov., isolated from a tidal flat.</title>
        <authorList>
            <person name="Yoon J.-H."/>
        </authorList>
    </citation>
    <scope>NUCLEOTIDE SEQUENCE [LARGE SCALE GENOMIC DNA]</scope>
    <source>
        <strain evidence="3 4">JBTF-M18</strain>
    </source>
</reference>
<evidence type="ECO:0000313" key="4">
    <source>
        <dbReference type="Proteomes" id="UP000474778"/>
    </source>
</evidence>
<dbReference type="RefSeq" id="WP_160797511.1">
    <property type="nucleotide sequence ID" value="NZ_WRPA01000013.1"/>
</dbReference>
<dbReference type="Gene3D" id="2.40.160.20">
    <property type="match status" value="1"/>
</dbReference>
<evidence type="ECO:0000256" key="2">
    <source>
        <dbReference type="PIRSR" id="PIRSR029681-2"/>
    </source>
</evidence>
<gene>
    <name evidence="3" type="ORF">GNT65_14785</name>
</gene>
<sequence length="175" mass="19923">MKNLFIIVGLAIIPLSAVADWGMSYSLGQTDPKWHGSDNARAHRLALVYPLPMQENLLTRNRLGINLELAYHYWQDYTPSDNHGVSIIPLLTYQYPFDNLSLFLEGGIGITYIDSEHYLDRSLGSHWQFEDKLGAGIIFQKHHKLGLSFTHYSNANLANENDGFNVIGLSYGYFW</sequence>
<dbReference type="PIRSF" id="PIRSF029681">
    <property type="entry name" value="PagL"/>
    <property type="match status" value="1"/>
</dbReference>
<keyword evidence="1" id="KW-0472">Membrane</keyword>
<dbReference type="InterPro" id="IPR011250">
    <property type="entry name" value="OMP/PagP_B-barrel"/>
</dbReference>
<dbReference type="Proteomes" id="UP000474778">
    <property type="component" value="Unassembled WGS sequence"/>
</dbReference>
<keyword evidence="4" id="KW-1185">Reference proteome</keyword>
<keyword evidence="1" id="KW-0998">Cell outer membrane</keyword>
<accession>A0A6L7I083</accession>
<dbReference type="SUPFAM" id="SSF56925">
    <property type="entry name" value="OMPA-like"/>
    <property type="match status" value="1"/>
</dbReference>
<comment type="similarity">
    <text evidence="1">Belongs to the PagL family.</text>
</comment>
<evidence type="ECO:0000313" key="3">
    <source>
        <dbReference type="EMBL" id="MXR69926.1"/>
    </source>
</evidence>
<proteinExistence type="inferred from homology"/>
<evidence type="ECO:0000256" key="1">
    <source>
        <dbReference type="PIRNR" id="PIRNR029681"/>
    </source>
</evidence>
<feature type="site" description="Critical for activity" evidence="2">
    <location>
        <position position="154"/>
    </location>
</feature>
<dbReference type="EMBL" id="WRPA01000013">
    <property type="protein sequence ID" value="MXR69926.1"/>
    <property type="molecule type" value="Genomic_DNA"/>
</dbReference>
<organism evidence="3 4">
    <name type="scientific">Shewanella insulae</name>
    <dbReference type="NCBI Taxonomy" id="2681496"/>
    <lineage>
        <taxon>Bacteria</taxon>
        <taxon>Pseudomonadati</taxon>
        <taxon>Pseudomonadota</taxon>
        <taxon>Gammaproteobacteria</taxon>
        <taxon>Alteromonadales</taxon>
        <taxon>Shewanellaceae</taxon>
        <taxon>Shewanella</taxon>
    </lineage>
</organism>
<dbReference type="Pfam" id="PF09411">
    <property type="entry name" value="PagL"/>
    <property type="match status" value="1"/>
</dbReference>
<name>A0A6L7I083_9GAMM</name>
<protein>
    <recommendedName>
        <fullName evidence="1">Lipid A deacylase</fullName>
        <ecNumber evidence="1">3.1.1.77</ecNumber>
    </recommendedName>
    <alternativeName>
        <fullName evidence="1">LPS 3-O-deacylase</fullName>
    </alternativeName>
    <alternativeName>
        <fullName evidence="1">Outer membrane enzyme</fullName>
    </alternativeName>
</protein>
<comment type="function">
    <text evidence="1">Has lipid A 3-O-deacylase activity. Hydrolyzes the ester bond at the 3 position of lipid A, a bioactive component of lipopolysaccharide (LPS), thereby releasing the primary fatty acyl moiety.</text>
</comment>
<comment type="catalytic activity">
    <reaction evidence="1">
        <text>a 3-(acyloxy)acyl derivative of bacterial toxin + H2O = a 3-hydroxyacyl derivative of bacterial toxin + a fatty acid + H(+)</text>
        <dbReference type="Rhea" id="RHEA:12032"/>
        <dbReference type="ChEBI" id="CHEBI:15377"/>
        <dbReference type="ChEBI" id="CHEBI:15378"/>
        <dbReference type="ChEBI" id="CHEBI:28868"/>
        <dbReference type="ChEBI" id="CHEBI:136853"/>
        <dbReference type="ChEBI" id="CHEBI:140675"/>
        <dbReference type="EC" id="3.1.1.77"/>
    </reaction>
</comment>
<dbReference type="GO" id="GO:0009279">
    <property type="term" value="C:cell outer membrane"/>
    <property type="evidence" value="ECO:0007669"/>
    <property type="project" value="UniProtKB-SubCell"/>
</dbReference>
<comment type="subcellular location">
    <subcellularLocation>
        <location evidence="1">Cell outer membrane</location>
        <topology evidence="1">Multi-pass membrane protein</topology>
    </subcellularLocation>
</comment>
<comment type="caution">
    <text evidence="3">The sequence shown here is derived from an EMBL/GenBank/DDBJ whole genome shotgun (WGS) entry which is preliminary data.</text>
</comment>
<dbReference type="GO" id="GO:0050528">
    <property type="term" value="F:acyloxyacyl hydrolase activity"/>
    <property type="evidence" value="ECO:0007669"/>
    <property type="project" value="UniProtKB-EC"/>
</dbReference>
<keyword evidence="1 3" id="KW-0378">Hydrolase</keyword>
<dbReference type="EC" id="3.1.1.77" evidence="1"/>
<dbReference type="InterPro" id="IPR018550">
    <property type="entry name" value="Lipid-A_deacylase-rel"/>
</dbReference>
<dbReference type="AlphaFoldDB" id="A0A6L7I083"/>